<evidence type="ECO:0000256" key="1">
    <source>
        <dbReference type="PROSITE-ProRule" id="PRU00117"/>
    </source>
</evidence>
<feature type="domain" description="K Homology" evidence="3">
    <location>
        <begin position="217"/>
        <end position="302"/>
    </location>
</feature>
<dbReference type="SMART" id="SM00322">
    <property type="entry name" value="KH"/>
    <property type="match status" value="2"/>
</dbReference>
<dbReference type="AlphaFoldDB" id="A0A2Z6RI67"/>
<dbReference type="CDD" id="cd22385">
    <property type="entry name" value="KH-I_KHDC4_rpt1"/>
    <property type="match status" value="1"/>
</dbReference>
<dbReference type="EMBL" id="BEXD01003724">
    <property type="protein sequence ID" value="GBC01844.1"/>
    <property type="molecule type" value="Genomic_DNA"/>
</dbReference>
<dbReference type="InterPro" id="IPR004087">
    <property type="entry name" value="KH_dom"/>
</dbReference>
<feature type="domain" description="K Homology" evidence="3">
    <location>
        <begin position="114"/>
        <end position="192"/>
    </location>
</feature>
<accession>A0A2Z6RI67</accession>
<dbReference type="FunFam" id="3.30.1370.10:FF:000037">
    <property type="entry name" value="KH domain protein"/>
    <property type="match status" value="1"/>
</dbReference>
<evidence type="ECO:0000313" key="4">
    <source>
        <dbReference type="EMBL" id="GBC01844.1"/>
    </source>
</evidence>
<evidence type="ECO:0000256" key="2">
    <source>
        <dbReference type="SAM" id="MobiDB-lite"/>
    </source>
</evidence>
<gene>
    <name evidence="4" type="ORF">RclHR1_04350020</name>
</gene>
<comment type="caution">
    <text evidence="4">The sequence shown here is derived from an EMBL/GenBank/DDBJ whole genome shotgun (WGS) entry which is preliminary data.</text>
</comment>
<dbReference type="PANTHER" id="PTHR15744:SF0">
    <property type="entry name" value="KH HOMOLOGY DOMAIN-CONTAINING PROTEIN 4"/>
    <property type="match status" value="1"/>
</dbReference>
<proteinExistence type="predicted"/>
<dbReference type="GO" id="GO:0003723">
    <property type="term" value="F:RNA binding"/>
    <property type="evidence" value="ECO:0007669"/>
    <property type="project" value="UniProtKB-UniRule"/>
</dbReference>
<dbReference type="Pfam" id="PF22675">
    <property type="entry name" value="KH-I_KHDC4-BBP"/>
    <property type="match status" value="1"/>
</dbReference>
<dbReference type="PROSITE" id="PS50084">
    <property type="entry name" value="KH_TYPE_1"/>
    <property type="match status" value="1"/>
</dbReference>
<feature type="compositionally biased region" description="Polar residues" evidence="2">
    <location>
        <begin position="509"/>
        <end position="521"/>
    </location>
</feature>
<feature type="compositionally biased region" description="Pro residues" evidence="2">
    <location>
        <begin position="386"/>
        <end position="400"/>
    </location>
</feature>
<feature type="region of interest" description="Disordered" evidence="2">
    <location>
        <begin position="490"/>
        <end position="546"/>
    </location>
</feature>
<dbReference type="InterPro" id="IPR056149">
    <property type="entry name" value="PRP5/DDX46/KHDC4_KH"/>
</dbReference>
<dbReference type="CDD" id="cd22386">
    <property type="entry name" value="KH-I_KHDC4_rpt2"/>
    <property type="match status" value="1"/>
</dbReference>
<dbReference type="Gene3D" id="3.30.1370.10">
    <property type="entry name" value="K Homology domain, type 1"/>
    <property type="match status" value="2"/>
</dbReference>
<feature type="region of interest" description="Disordered" evidence="2">
    <location>
        <begin position="1"/>
        <end position="60"/>
    </location>
</feature>
<feature type="region of interest" description="Disordered" evidence="2">
    <location>
        <begin position="310"/>
        <end position="454"/>
    </location>
</feature>
<feature type="compositionally biased region" description="Polar residues" evidence="2">
    <location>
        <begin position="50"/>
        <end position="60"/>
    </location>
</feature>
<dbReference type="SUPFAM" id="SSF54791">
    <property type="entry name" value="Eukaryotic type KH-domain (KH-domain type I)"/>
    <property type="match status" value="2"/>
</dbReference>
<dbReference type="InterPro" id="IPR047890">
    <property type="entry name" value="KHDC4_KH-I_first"/>
</dbReference>
<dbReference type="InterPro" id="IPR047889">
    <property type="entry name" value="KHDC4_KH-I_second"/>
</dbReference>
<feature type="compositionally biased region" description="Pro residues" evidence="2">
    <location>
        <begin position="326"/>
        <end position="374"/>
    </location>
</feature>
<dbReference type="GO" id="GO:0005634">
    <property type="term" value="C:nucleus"/>
    <property type="evidence" value="ECO:0007669"/>
    <property type="project" value="InterPro"/>
</dbReference>
<dbReference type="STRING" id="94130.A0A2Z6RI67"/>
<reference evidence="4 5" key="1">
    <citation type="submission" date="2017-11" db="EMBL/GenBank/DDBJ databases">
        <title>The genome of Rhizophagus clarus HR1 reveals common genetic basis of auxotrophy among arbuscular mycorrhizal fungi.</title>
        <authorList>
            <person name="Kobayashi Y."/>
        </authorList>
    </citation>
    <scope>NUCLEOTIDE SEQUENCE [LARGE SCALE GENOMIC DNA]</scope>
    <source>
        <strain evidence="4 5">HR1</strain>
    </source>
</reference>
<sequence>MSSSQNKTRKRKWDLDDQGKKAPPSSTTAPTSKSIKVEASSDQDVFETKLSPNTPNSETIDPNRAAAAAAAKINAMLAAKGIQVPMKSVVVPKGETDDNEDSKHIKQVIKETDMEFTTDITINDCKNRYLLTKGSTQQMIQKETGADVTTRGKYYPDKQLATEKDPPLYLHVTASTHDALDAAIKKINELMEQSFTPAPPATTPRPPGSHPGGRQFVQDKVFIGIEPDRTFNARAKIVGPQGAYVKHIQQETGAKVQLKGRGSGYVEPTSGTEAFEPLHIHITCWSQEGLDKAKKLCEDLINTVKAEWDRHKAQQAAYPSYGRSPYPRPPAYGPPPPIVGSYPPPPANPPLPSGPPPPISGNPPPLPQPPPPPLLSTSAQNTSSQPPLPSYPPPPPPPSQPSSTSASTSVTTSSSPTATSNPYNSNSTNSYGTNTNNMYSTSTASYNPYNPYNQSRYYQYSQYNYYSQVTQPATQADASSYYGYSGYPTGYQTSTGYQTTSTTAPLPPVTSSAVTNITSSAYEDKKQSESYHAVPPPDSYDNEVGK</sequence>
<dbReference type="InterPro" id="IPR036612">
    <property type="entry name" value="KH_dom_type_1_sf"/>
</dbReference>
<feature type="compositionally biased region" description="Low complexity" evidence="2">
    <location>
        <begin position="21"/>
        <end position="34"/>
    </location>
</feature>
<name>A0A2Z6RI67_9GLOM</name>
<feature type="compositionally biased region" description="Low complexity" evidence="2">
    <location>
        <begin position="490"/>
        <end position="503"/>
    </location>
</feature>
<protein>
    <recommendedName>
        <fullName evidence="3">K Homology domain-containing protein</fullName>
    </recommendedName>
</protein>
<dbReference type="InterPro" id="IPR031121">
    <property type="entry name" value="RIK/BLOM7"/>
</dbReference>
<dbReference type="Pfam" id="PF23469">
    <property type="entry name" value="KH_12"/>
    <property type="match status" value="1"/>
</dbReference>
<evidence type="ECO:0000259" key="3">
    <source>
        <dbReference type="SMART" id="SM00322"/>
    </source>
</evidence>
<feature type="compositionally biased region" description="Low complexity" evidence="2">
    <location>
        <begin position="401"/>
        <end position="454"/>
    </location>
</feature>
<evidence type="ECO:0000313" key="5">
    <source>
        <dbReference type="Proteomes" id="UP000247702"/>
    </source>
</evidence>
<dbReference type="PANTHER" id="PTHR15744">
    <property type="entry name" value="BLOM7"/>
    <property type="match status" value="1"/>
</dbReference>
<dbReference type="Proteomes" id="UP000247702">
    <property type="component" value="Unassembled WGS sequence"/>
</dbReference>
<keyword evidence="1" id="KW-0694">RNA-binding</keyword>
<dbReference type="InterPro" id="IPR055256">
    <property type="entry name" value="KH_1_KHDC4/BBP-like"/>
</dbReference>
<keyword evidence="5" id="KW-1185">Reference proteome</keyword>
<organism evidence="4 5">
    <name type="scientific">Rhizophagus clarus</name>
    <dbReference type="NCBI Taxonomy" id="94130"/>
    <lineage>
        <taxon>Eukaryota</taxon>
        <taxon>Fungi</taxon>
        <taxon>Fungi incertae sedis</taxon>
        <taxon>Mucoromycota</taxon>
        <taxon>Glomeromycotina</taxon>
        <taxon>Glomeromycetes</taxon>
        <taxon>Glomerales</taxon>
        <taxon>Glomeraceae</taxon>
        <taxon>Rhizophagus</taxon>
    </lineage>
</organism>